<evidence type="ECO:0000256" key="3">
    <source>
        <dbReference type="ARBA" id="ARBA00022537"/>
    </source>
</evidence>
<feature type="compositionally biased region" description="Low complexity" evidence="8">
    <location>
        <begin position="353"/>
        <end position="370"/>
    </location>
</feature>
<dbReference type="PANTHER" id="PTHR24117:SF9">
    <property type="entry name" value="BCL-6 COREPRESSOR PCGF1 BINDING DOMAIN-CONTAINING PROTEIN"/>
    <property type="match status" value="1"/>
</dbReference>
<evidence type="ECO:0000256" key="2">
    <source>
        <dbReference type="ARBA" id="ARBA00022483"/>
    </source>
</evidence>
<feature type="compositionally biased region" description="Basic and acidic residues" evidence="8">
    <location>
        <begin position="539"/>
        <end position="552"/>
    </location>
</feature>
<feature type="compositionally biased region" description="Low complexity" evidence="8">
    <location>
        <begin position="468"/>
        <end position="481"/>
    </location>
</feature>
<feature type="compositionally biased region" description="Low complexity" evidence="8">
    <location>
        <begin position="710"/>
        <end position="725"/>
    </location>
</feature>
<feature type="region of interest" description="Disordered" evidence="8">
    <location>
        <begin position="508"/>
        <end position="581"/>
    </location>
</feature>
<dbReference type="InterPro" id="IPR038227">
    <property type="entry name" value="PUFD_som_sf"/>
</dbReference>
<keyword evidence="4" id="KW-0638">Presynaptic neurotoxin</keyword>
<feature type="region of interest" description="Disordered" evidence="8">
    <location>
        <begin position="598"/>
        <end position="622"/>
    </location>
</feature>
<keyword evidence="10" id="KW-1185">Reference proteome</keyword>
<evidence type="ECO:0000313" key="9">
    <source>
        <dbReference type="EMBL" id="KAK8779295.1"/>
    </source>
</evidence>
<protein>
    <recommendedName>
        <fullName evidence="11">BCL-6 corepressor</fullName>
    </recommendedName>
</protein>
<feature type="compositionally biased region" description="Basic and acidic residues" evidence="8">
    <location>
        <begin position="811"/>
        <end position="822"/>
    </location>
</feature>
<evidence type="ECO:0000256" key="6">
    <source>
        <dbReference type="ARBA" id="ARBA00034703"/>
    </source>
</evidence>
<keyword evidence="4" id="KW-0800">Toxin</keyword>
<feature type="compositionally biased region" description="Pro residues" evidence="8">
    <location>
        <begin position="783"/>
        <end position="792"/>
    </location>
</feature>
<keyword evidence="7" id="KW-0040">ANK repeat</keyword>
<dbReference type="Gene3D" id="3.10.260.40">
    <property type="entry name" value="BCL-6 corepressor, PCGF1 binding domain"/>
    <property type="match status" value="1"/>
</dbReference>
<feature type="region of interest" description="Disordered" evidence="8">
    <location>
        <begin position="698"/>
        <end position="846"/>
    </location>
</feature>
<evidence type="ECO:0000313" key="10">
    <source>
        <dbReference type="Proteomes" id="UP001321473"/>
    </source>
</evidence>
<feature type="repeat" description="ANK" evidence="7">
    <location>
        <begin position="973"/>
        <end position="1005"/>
    </location>
</feature>
<dbReference type="GO" id="GO:0000122">
    <property type="term" value="P:negative regulation of transcription by RNA polymerase II"/>
    <property type="evidence" value="ECO:0007669"/>
    <property type="project" value="TreeGrafter"/>
</dbReference>
<proteinExistence type="inferred from homology"/>
<evidence type="ECO:0000256" key="4">
    <source>
        <dbReference type="ARBA" id="ARBA00023028"/>
    </source>
</evidence>
<feature type="region of interest" description="Disordered" evidence="8">
    <location>
        <begin position="1148"/>
        <end position="1178"/>
    </location>
</feature>
<reference evidence="9 10" key="1">
    <citation type="journal article" date="2023" name="Arcadia Sci">
        <title>De novo assembly of a long-read Amblyomma americanum tick genome.</title>
        <authorList>
            <person name="Chou S."/>
            <person name="Poskanzer K.E."/>
            <person name="Rollins M."/>
            <person name="Thuy-Boun P.S."/>
        </authorList>
    </citation>
    <scope>NUCLEOTIDE SEQUENCE [LARGE SCALE GENOMIC DNA]</scope>
    <source>
        <strain evidence="9">F_SG_1</strain>
        <tissue evidence="9">Salivary glands</tissue>
    </source>
</reference>
<dbReference type="InterPro" id="IPR047144">
    <property type="entry name" value="BCOR-like"/>
</dbReference>
<keyword evidence="4" id="KW-0528">Neurotoxin</keyword>
<name>A0AAQ4EXG3_AMBAM</name>
<dbReference type="PROSITE" id="PS50297">
    <property type="entry name" value="ANK_REP_REGION"/>
    <property type="match status" value="2"/>
</dbReference>
<evidence type="ECO:0000256" key="8">
    <source>
        <dbReference type="SAM" id="MobiDB-lite"/>
    </source>
</evidence>
<organism evidence="9 10">
    <name type="scientific">Amblyomma americanum</name>
    <name type="common">Lone star tick</name>
    <dbReference type="NCBI Taxonomy" id="6943"/>
    <lineage>
        <taxon>Eukaryota</taxon>
        <taxon>Metazoa</taxon>
        <taxon>Ecdysozoa</taxon>
        <taxon>Arthropoda</taxon>
        <taxon>Chelicerata</taxon>
        <taxon>Arachnida</taxon>
        <taxon>Acari</taxon>
        <taxon>Parasitiformes</taxon>
        <taxon>Ixodida</taxon>
        <taxon>Ixodoidea</taxon>
        <taxon>Ixodidae</taxon>
        <taxon>Amblyomminae</taxon>
        <taxon>Amblyomma</taxon>
    </lineage>
</organism>
<comment type="similarity">
    <text evidence="6">Belongs to the BCOR family.</text>
</comment>
<evidence type="ECO:0000256" key="1">
    <source>
        <dbReference type="ARBA" id="ARBA00004175"/>
    </source>
</evidence>
<feature type="repeat" description="ANK" evidence="7">
    <location>
        <begin position="940"/>
        <end position="972"/>
    </location>
</feature>
<dbReference type="PRINTS" id="PR01415">
    <property type="entry name" value="ANKYRIN"/>
</dbReference>
<dbReference type="GO" id="GO:0005634">
    <property type="term" value="C:nucleus"/>
    <property type="evidence" value="ECO:0007669"/>
    <property type="project" value="TreeGrafter"/>
</dbReference>
<evidence type="ECO:0000256" key="7">
    <source>
        <dbReference type="PROSITE-ProRule" id="PRU00023"/>
    </source>
</evidence>
<evidence type="ECO:0000256" key="5">
    <source>
        <dbReference type="ARBA" id="ARBA00023298"/>
    </source>
</evidence>
<feature type="region of interest" description="Disordered" evidence="8">
    <location>
        <begin position="867"/>
        <end position="891"/>
    </location>
</feature>
<dbReference type="GO" id="GO:0044231">
    <property type="term" value="C:host cell presynaptic membrane"/>
    <property type="evidence" value="ECO:0007669"/>
    <property type="project" value="UniProtKB-KW"/>
</dbReference>
<gene>
    <name evidence="9" type="ORF">V5799_019362</name>
</gene>
<feature type="region of interest" description="Disordered" evidence="8">
    <location>
        <begin position="309"/>
        <end position="370"/>
    </location>
</feature>
<feature type="compositionally biased region" description="Basic and acidic residues" evidence="8">
    <location>
        <begin position="441"/>
        <end position="454"/>
    </location>
</feature>
<sequence length="1209" mass="127127">MARNVHAPAFVLCVAKTAPRIALFLISQRNQRCEKVSVLLENSSLMPPLLPLSATCCAVPRTSSAMYYASFFPPAVRSFDGRGPLDGVTAAAAAAALAGSAAAGVRGERGEIPLDLSLKHVRPDGPEAAAAEELLLLEHRKLAAAYGRHLLDPAAFLRLQHYQQRVAADAFLQQAFGSAAAAQHHAMAAARLGCLDQQVAFHSAAAATARAAPSAAAFLEPATALALSMRGAGAPALAPGDLARSLYPPTASTALPAAYSSMFADMLPKPDHCRLADDAKAGSYPRANGVSDKASSSYIADPVRYATEHMQRLQESQTSAKFTTSGTAQTTNTSSSASTSTSSSSSRDHKKSSASSNRHSTETSSSTTSSASTAAAAAAALNLLGPRPSLGGGLSSAFGETVKREDYLSAAAHLPFYPGWGLPPIIPPPTTTPLLTPSPQKKKDSSRSADRSSESSRNSGRGSHHGKSSSSKRSSSSSNNSVDHHQHHHVSDVVVIGEEQRSRLAASLRLGSSSGGRPPPPPEPERAKMPRLEAMQPPDEAKTSHSGSDTKRPAAKSPLSPPPLIAAVPPATSPKTAEPSAAPGALLAAKPLPASTTAVTTTSGLHAKQHQHSKVTTPHDEKPTLNFFFRDHKPLTTTAPSTAASVPRTTTTDIIAHAHQAHLQYLQQLHSNSGSHVLPPSTALPAMEASSFGIASPVKEASPRHSTHLPASSSPVVATTPTTTPGKDVAAPAKSSAPPQERVKEPRTVEATTVRIQKENGGVRYSIHPKKRKLDSEEQSPSPATPPTPPSAAPASEENEAVSAPARRASRSPERCSADPSRRRPLSRSADGLSSLRPELRQRRMQYHAVRRRKLRSGLDMIRRRKRTTPSAAAKLAGRNDRKPFGELNYDAPPDLSKIPLNKATGETVLHRAARLGHVDLAWCCLESHEGGSVESCDLSGQTPLHEAASRGHLRVGRALLQCGADPNACAHNGRRPLHDAVEKGHVEMVRLLLSYGADATLTTGSGLSPLELARSPVMVELLRGFLSDVAGESIDGSPVLPWHFAGTASFMDPKDTGFDILAGAPAEDSGDDMLFQQLSESAQIATYRLSPHLAGAAATDSSGCCECVRLEDVLQRLRITADEFRHRFPAVEVLVLPAHELRAKTTTPWLDEAAGASSPREATSSPPSAAEASGAASSPKAVAPAVQALRFDATVRSILGLHNHPIPR</sequence>
<dbReference type="GO" id="GO:0044218">
    <property type="term" value="C:other organism cell membrane"/>
    <property type="evidence" value="ECO:0007669"/>
    <property type="project" value="UniProtKB-KW"/>
</dbReference>
<dbReference type="SUPFAM" id="SSF48403">
    <property type="entry name" value="Ankyrin repeat"/>
    <property type="match status" value="1"/>
</dbReference>
<dbReference type="GO" id="GO:0006887">
    <property type="term" value="P:exocytosis"/>
    <property type="evidence" value="ECO:0007669"/>
    <property type="project" value="UniProtKB-KW"/>
</dbReference>
<dbReference type="SMART" id="SM00248">
    <property type="entry name" value="ANK"/>
    <property type="match status" value="3"/>
</dbReference>
<feature type="compositionally biased region" description="Low complexity" evidence="8">
    <location>
        <begin position="1157"/>
        <end position="1178"/>
    </location>
</feature>
<keyword evidence="3" id="KW-1052">Target cell membrane</keyword>
<feature type="region of interest" description="Disordered" evidence="8">
    <location>
        <begin position="428"/>
        <end position="487"/>
    </location>
</feature>
<dbReference type="Gene3D" id="1.25.40.20">
    <property type="entry name" value="Ankyrin repeat-containing domain"/>
    <property type="match status" value="1"/>
</dbReference>
<dbReference type="InterPro" id="IPR036770">
    <property type="entry name" value="Ankyrin_rpt-contain_sf"/>
</dbReference>
<dbReference type="PANTHER" id="PTHR24117">
    <property type="entry name" value="AGAP007537-PB"/>
    <property type="match status" value="1"/>
</dbReference>
<dbReference type="AlphaFoldDB" id="A0AAQ4EXG3"/>
<feature type="compositionally biased region" description="Polar residues" evidence="8">
    <location>
        <begin position="313"/>
        <end position="322"/>
    </location>
</feature>
<comment type="caution">
    <text evidence="9">The sequence shown here is derived from an EMBL/GenBank/DDBJ whole genome shotgun (WGS) entry which is preliminary data.</text>
</comment>
<feature type="compositionally biased region" description="Low complexity" evidence="8">
    <location>
        <begin position="793"/>
        <end position="807"/>
    </location>
</feature>
<dbReference type="InterPro" id="IPR002110">
    <property type="entry name" value="Ankyrin_rpt"/>
</dbReference>
<evidence type="ECO:0008006" key="11">
    <source>
        <dbReference type="Google" id="ProtNLM"/>
    </source>
</evidence>
<dbReference type="GO" id="GO:0003714">
    <property type="term" value="F:transcription corepressor activity"/>
    <property type="evidence" value="ECO:0007669"/>
    <property type="project" value="TreeGrafter"/>
</dbReference>
<keyword evidence="2" id="KW-0268">Exocytosis</keyword>
<dbReference type="Pfam" id="PF12796">
    <property type="entry name" value="Ank_2"/>
    <property type="match status" value="1"/>
</dbReference>
<feature type="compositionally biased region" description="Low complexity" evidence="8">
    <location>
        <begin position="323"/>
        <end position="345"/>
    </location>
</feature>
<accession>A0AAQ4EXG3</accession>
<dbReference type="PROSITE" id="PS50088">
    <property type="entry name" value="ANK_REPEAT"/>
    <property type="match status" value="2"/>
</dbReference>
<dbReference type="Proteomes" id="UP001321473">
    <property type="component" value="Unassembled WGS sequence"/>
</dbReference>
<comment type="subcellular location">
    <subcellularLocation>
        <location evidence="1">Target cell membrane</location>
    </subcellularLocation>
</comment>
<dbReference type="EMBL" id="JARKHS020009952">
    <property type="protein sequence ID" value="KAK8779295.1"/>
    <property type="molecule type" value="Genomic_DNA"/>
</dbReference>
<keyword evidence="5" id="KW-0472">Membrane</keyword>
<keyword evidence="5" id="KW-1053">Target membrane</keyword>